<sequence length="127" mass="14530">MAFVRNSINWTDDTSMFPTKSINSPMYQVSLDADYVNCSRFTYCYDDMIFSQIDDYGIVMWQMQSNEKPHIMKKLPVPESGPPCKFSHDFGNKVAMGNKKGQIYVWDCQNSRSKTPVIQTAMSLDGS</sequence>
<accession>A0A565BHE7</accession>
<evidence type="ECO:0000313" key="1">
    <source>
        <dbReference type="EMBL" id="VVB00587.1"/>
    </source>
</evidence>
<name>A0A565BHE7_9BRAS</name>
<proteinExistence type="predicted"/>
<dbReference type="InterPro" id="IPR015943">
    <property type="entry name" value="WD40/YVTN_repeat-like_dom_sf"/>
</dbReference>
<keyword evidence="2" id="KW-1185">Reference proteome</keyword>
<evidence type="ECO:0000313" key="2">
    <source>
        <dbReference type="Proteomes" id="UP000489600"/>
    </source>
</evidence>
<reference evidence="1" key="1">
    <citation type="submission" date="2019-07" db="EMBL/GenBank/DDBJ databases">
        <authorList>
            <person name="Dittberner H."/>
        </authorList>
    </citation>
    <scope>NUCLEOTIDE SEQUENCE [LARGE SCALE GENOMIC DNA]</scope>
</reference>
<dbReference type="Proteomes" id="UP000489600">
    <property type="component" value="Unassembled WGS sequence"/>
</dbReference>
<organism evidence="1 2">
    <name type="scientific">Arabis nemorensis</name>
    <dbReference type="NCBI Taxonomy" id="586526"/>
    <lineage>
        <taxon>Eukaryota</taxon>
        <taxon>Viridiplantae</taxon>
        <taxon>Streptophyta</taxon>
        <taxon>Embryophyta</taxon>
        <taxon>Tracheophyta</taxon>
        <taxon>Spermatophyta</taxon>
        <taxon>Magnoliopsida</taxon>
        <taxon>eudicotyledons</taxon>
        <taxon>Gunneridae</taxon>
        <taxon>Pentapetalae</taxon>
        <taxon>rosids</taxon>
        <taxon>malvids</taxon>
        <taxon>Brassicales</taxon>
        <taxon>Brassicaceae</taxon>
        <taxon>Arabideae</taxon>
        <taxon>Arabis</taxon>
    </lineage>
</organism>
<comment type="caution">
    <text evidence="1">The sequence shown here is derived from an EMBL/GenBank/DDBJ whole genome shotgun (WGS) entry which is preliminary data.</text>
</comment>
<dbReference type="EMBL" id="CABITT030000004">
    <property type="protein sequence ID" value="VVB00587.1"/>
    <property type="molecule type" value="Genomic_DNA"/>
</dbReference>
<protein>
    <submittedName>
        <fullName evidence="1">Uncharacterized protein</fullName>
    </submittedName>
</protein>
<dbReference type="AlphaFoldDB" id="A0A565BHE7"/>
<gene>
    <name evidence="1" type="ORF">ANE_LOCUS11031</name>
</gene>
<dbReference type="InterPro" id="IPR036322">
    <property type="entry name" value="WD40_repeat_dom_sf"/>
</dbReference>
<dbReference type="SUPFAM" id="SSF50978">
    <property type="entry name" value="WD40 repeat-like"/>
    <property type="match status" value="1"/>
</dbReference>
<dbReference type="Gene3D" id="2.130.10.10">
    <property type="entry name" value="YVTN repeat-like/Quinoprotein amine dehydrogenase"/>
    <property type="match status" value="1"/>
</dbReference>